<evidence type="ECO:0000313" key="12">
    <source>
        <dbReference type="Proteomes" id="UP000015105"/>
    </source>
</evidence>
<dbReference type="CDD" id="cd16461">
    <property type="entry name" value="RING-H2_EL5-like"/>
    <property type="match status" value="1"/>
</dbReference>
<keyword evidence="9" id="KW-1133">Transmembrane helix</keyword>
<feature type="domain" description="RING-type" evidence="10">
    <location>
        <begin position="179"/>
        <end position="221"/>
    </location>
</feature>
<name>A0A453L5A6_AEGTS</name>
<dbReference type="GO" id="GO:0061630">
    <property type="term" value="F:ubiquitin protein ligase activity"/>
    <property type="evidence" value="ECO:0007669"/>
    <property type="project" value="UniProtKB-EC"/>
</dbReference>
<dbReference type="EnsemblPlants" id="AET5Gv20634800.1">
    <property type="protein sequence ID" value="AET5Gv20634800.1"/>
    <property type="gene ID" value="AET5Gv20634800"/>
</dbReference>
<keyword evidence="12" id="KW-1185">Reference proteome</keyword>
<dbReference type="FunFam" id="3.30.40.10:FF:000672">
    <property type="entry name" value="E3 ubiquitin-protein ligase ATL41"/>
    <property type="match status" value="1"/>
</dbReference>
<proteinExistence type="inferred from homology"/>
<dbReference type="InterPro" id="IPR013083">
    <property type="entry name" value="Znf_RING/FYVE/PHD"/>
</dbReference>
<dbReference type="PANTHER" id="PTHR14155">
    <property type="entry name" value="RING FINGER DOMAIN-CONTAINING"/>
    <property type="match status" value="1"/>
</dbReference>
<dbReference type="Pfam" id="PF13639">
    <property type="entry name" value="zf-RING_2"/>
    <property type="match status" value="1"/>
</dbReference>
<evidence type="ECO:0000259" key="10">
    <source>
        <dbReference type="PROSITE" id="PS50089"/>
    </source>
</evidence>
<evidence type="ECO:0000256" key="9">
    <source>
        <dbReference type="SAM" id="Phobius"/>
    </source>
</evidence>
<dbReference type="PANTHER" id="PTHR14155:SF629">
    <property type="entry name" value="RING-TYPE DOMAIN-CONTAINING PROTEIN"/>
    <property type="match status" value="1"/>
</dbReference>
<reference evidence="11" key="3">
    <citation type="journal article" date="2017" name="Nature">
        <title>Genome sequence of the progenitor of the wheat D genome Aegilops tauschii.</title>
        <authorList>
            <person name="Luo M.C."/>
            <person name="Gu Y.Q."/>
            <person name="Puiu D."/>
            <person name="Wang H."/>
            <person name="Twardziok S.O."/>
            <person name="Deal K.R."/>
            <person name="Huo N."/>
            <person name="Zhu T."/>
            <person name="Wang L."/>
            <person name="Wang Y."/>
            <person name="McGuire P.E."/>
            <person name="Liu S."/>
            <person name="Long H."/>
            <person name="Ramasamy R.K."/>
            <person name="Rodriguez J.C."/>
            <person name="Van S.L."/>
            <person name="Yuan L."/>
            <person name="Wang Z."/>
            <person name="Xia Z."/>
            <person name="Xiao L."/>
            <person name="Anderson O.D."/>
            <person name="Ouyang S."/>
            <person name="Liang Y."/>
            <person name="Zimin A.V."/>
            <person name="Pertea G."/>
            <person name="Qi P."/>
            <person name="Bennetzen J.L."/>
            <person name="Dai X."/>
            <person name="Dawson M.W."/>
            <person name="Muller H.G."/>
            <person name="Kugler K."/>
            <person name="Rivarola-Duarte L."/>
            <person name="Spannagl M."/>
            <person name="Mayer K.F.X."/>
            <person name="Lu F.H."/>
            <person name="Bevan M.W."/>
            <person name="Leroy P."/>
            <person name="Li P."/>
            <person name="You F.M."/>
            <person name="Sun Q."/>
            <person name="Liu Z."/>
            <person name="Lyons E."/>
            <person name="Wicker T."/>
            <person name="Salzberg S.L."/>
            <person name="Devos K.M."/>
            <person name="Dvorak J."/>
        </authorList>
    </citation>
    <scope>NUCLEOTIDE SEQUENCE [LARGE SCALE GENOMIC DNA]</scope>
    <source>
        <strain evidence="11">cv. AL8/78</strain>
    </source>
</reference>
<dbReference type="PROSITE" id="PS50089">
    <property type="entry name" value="ZF_RING_2"/>
    <property type="match status" value="1"/>
</dbReference>
<keyword evidence="3" id="KW-0479">Metal-binding</keyword>
<reference evidence="12" key="2">
    <citation type="journal article" date="2017" name="Nat. Plants">
        <title>The Aegilops tauschii genome reveals multiple impacts of transposons.</title>
        <authorList>
            <person name="Zhao G."/>
            <person name="Zou C."/>
            <person name="Li K."/>
            <person name="Wang K."/>
            <person name="Li T."/>
            <person name="Gao L."/>
            <person name="Zhang X."/>
            <person name="Wang H."/>
            <person name="Yang Z."/>
            <person name="Liu X."/>
            <person name="Jiang W."/>
            <person name="Mao L."/>
            <person name="Kong X."/>
            <person name="Jiao Y."/>
            <person name="Jia J."/>
        </authorList>
    </citation>
    <scope>NUCLEOTIDE SEQUENCE [LARGE SCALE GENOMIC DNA]</scope>
    <source>
        <strain evidence="12">cv. AL8/78</strain>
    </source>
</reference>
<feature type="transmembrane region" description="Helical" evidence="9">
    <location>
        <begin position="69"/>
        <end position="90"/>
    </location>
</feature>
<dbReference type="AlphaFoldDB" id="A0A453L5A6"/>
<organism evidence="11 12">
    <name type="scientific">Aegilops tauschii subsp. strangulata</name>
    <name type="common">Goatgrass</name>
    <dbReference type="NCBI Taxonomy" id="200361"/>
    <lineage>
        <taxon>Eukaryota</taxon>
        <taxon>Viridiplantae</taxon>
        <taxon>Streptophyta</taxon>
        <taxon>Embryophyta</taxon>
        <taxon>Tracheophyta</taxon>
        <taxon>Spermatophyta</taxon>
        <taxon>Magnoliopsida</taxon>
        <taxon>Liliopsida</taxon>
        <taxon>Poales</taxon>
        <taxon>Poaceae</taxon>
        <taxon>BOP clade</taxon>
        <taxon>Pooideae</taxon>
        <taxon>Triticodae</taxon>
        <taxon>Triticeae</taxon>
        <taxon>Triticinae</taxon>
        <taxon>Aegilops</taxon>
    </lineage>
</organism>
<protein>
    <recommendedName>
        <fullName evidence="2">RING-type E3 ubiquitin transferase</fullName>
        <ecNumber evidence="2">2.3.2.27</ecNumber>
    </recommendedName>
</protein>
<sequence length="283" mass="29790">HPTTARPGSSTAAYFYFLPRGPPPSSTPQAKQPRPAAVDRHNSGDKSRLTMLARLMARLRGGDNGGRRACYGIAATCAWLLLFCVLAVALRSAWKAFAFASLALVAFGAVDHFAPDIWCAGAPRDDAGGSERHQSTAASVAARRFGLGRAAIDALPTFAYGAKGGGGDVDLECGGDTACSVCLEDLRAGELVRRLPACRHVFHVECIDMWLHSHRSCPLCRCDLSPPRKLVTKTPTVESETPVEDALPAAAVSETGPPADDHDASPPVVTVETKPPAGVLPTV</sequence>
<keyword evidence="9" id="KW-0472">Membrane</keyword>
<dbReference type="InterPro" id="IPR001841">
    <property type="entry name" value="Znf_RING"/>
</dbReference>
<dbReference type="InterPro" id="IPR053238">
    <property type="entry name" value="RING-H2_zinc_finger"/>
</dbReference>
<reference evidence="12" key="1">
    <citation type="journal article" date="2014" name="Science">
        <title>Ancient hybridizations among the ancestral genomes of bread wheat.</title>
        <authorList>
            <consortium name="International Wheat Genome Sequencing Consortium,"/>
            <person name="Marcussen T."/>
            <person name="Sandve S.R."/>
            <person name="Heier L."/>
            <person name="Spannagl M."/>
            <person name="Pfeifer M."/>
            <person name="Jakobsen K.S."/>
            <person name="Wulff B.B."/>
            <person name="Steuernagel B."/>
            <person name="Mayer K.F."/>
            <person name="Olsen O.A."/>
        </authorList>
    </citation>
    <scope>NUCLEOTIDE SEQUENCE [LARGE SCALE GENOMIC DNA]</scope>
    <source>
        <strain evidence="12">cv. AL8/78</strain>
    </source>
</reference>
<dbReference type="SMART" id="SM00184">
    <property type="entry name" value="RING"/>
    <property type="match status" value="1"/>
</dbReference>
<keyword evidence="9" id="KW-0812">Transmembrane</keyword>
<comment type="catalytic activity">
    <reaction evidence="1">
        <text>S-ubiquitinyl-[E2 ubiquitin-conjugating enzyme]-L-cysteine + [acceptor protein]-L-lysine = [E2 ubiquitin-conjugating enzyme]-L-cysteine + N(6)-ubiquitinyl-[acceptor protein]-L-lysine.</text>
        <dbReference type="EC" id="2.3.2.27"/>
    </reaction>
</comment>
<dbReference type="Gramene" id="AET5Gv20634800.1">
    <property type="protein sequence ID" value="AET5Gv20634800.1"/>
    <property type="gene ID" value="AET5Gv20634800"/>
</dbReference>
<evidence type="ECO:0000256" key="1">
    <source>
        <dbReference type="ARBA" id="ARBA00000900"/>
    </source>
</evidence>
<evidence type="ECO:0000256" key="7">
    <source>
        <dbReference type="PROSITE-ProRule" id="PRU00175"/>
    </source>
</evidence>
<accession>A0A453L5A6</accession>
<feature type="region of interest" description="Disordered" evidence="8">
    <location>
        <begin position="20"/>
        <end position="44"/>
    </location>
</feature>
<evidence type="ECO:0000256" key="2">
    <source>
        <dbReference type="ARBA" id="ARBA00012483"/>
    </source>
</evidence>
<dbReference type="EC" id="2.3.2.27" evidence="2"/>
<keyword evidence="5" id="KW-0862">Zinc</keyword>
<evidence type="ECO:0000256" key="3">
    <source>
        <dbReference type="ARBA" id="ARBA00022723"/>
    </source>
</evidence>
<dbReference type="Proteomes" id="UP000015105">
    <property type="component" value="Chromosome 5D"/>
</dbReference>
<comment type="similarity">
    <text evidence="6">Belongs to the RING-type zinc finger family. ATL subfamily.</text>
</comment>
<dbReference type="SUPFAM" id="SSF57850">
    <property type="entry name" value="RING/U-box"/>
    <property type="match status" value="1"/>
</dbReference>
<evidence type="ECO:0000256" key="4">
    <source>
        <dbReference type="ARBA" id="ARBA00022771"/>
    </source>
</evidence>
<dbReference type="GO" id="GO:0008270">
    <property type="term" value="F:zinc ion binding"/>
    <property type="evidence" value="ECO:0007669"/>
    <property type="project" value="UniProtKB-KW"/>
</dbReference>
<evidence type="ECO:0000256" key="5">
    <source>
        <dbReference type="ARBA" id="ARBA00022833"/>
    </source>
</evidence>
<reference evidence="11" key="5">
    <citation type="journal article" date="2021" name="G3 (Bethesda)">
        <title>Aegilops tauschii genome assembly Aet v5.0 features greater sequence contiguity and improved annotation.</title>
        <authorList>
            <person name="Wang L."/>
            <person name="Zhu T."/>
            <person name="Rodriguez J.C."/>
            <person name="Deal K.R."/>
            <person name="Dubcovsky J."/>
            <person name="McGuire P.E."/>
            <person name="Lux T."/>
            <person name="Spannagl M."/>
            <person name="Mayer K.F.X."/>
            <person name="Baldrich P."/>
            <person name="Meyers B.C."/>
            <person name="Huo N."/>
            <person name="Gu Y.Q."/>
            <person name="Zhou H."/>
            <person name="Devos K.M."/>
            <person name="Bennetzen J.L."/>
            <person name="Unver T."/>
            <person name="Budak H."/>
            <person name="Gulick P.J."/>
            <person name="Galiba G."/>
            <person name="Kalapos B."/>
            <person name="Nelson D.R."/>
            <person name="Li P."/>
            <person name="You F.M."/>
            <person name="Luo M.C."/>
            <person name="Dvorak J."/>
        </authorList>
    </citation>
    <scope>NUCLEOTIDE SEQUENCE [LARGE SCALE GENOMIC DNA]</scope>
    <source>
        <strain evidence="11">cv. AL8/78</strain>
    </source>
</reference>
<dbReference type="STRING" id="200361.A0A453L5A6"/>
<evidence type="ECO:0000256" key="6">
    <source>
        <dbReference type="ARBA" id="ARBA00024209"/>
    </source>
</evidence>
<feature type="region of interest" description="Disordered" evidence="8">
    <location>
        <begin position="233"/>
        <end position="283"/>
    </location>
</feature>
<evidence type="ECO:0000313" key="11">
    <source>
        <dbReference type="EnsemblPlants" id="AET5Gv20634800.1"/>
    </source>
</evidence>
<keyword evidence="4 7" id="KW-0863">Zinc-finger</keyword>
<dbReference type="Gene3D" id="3.30.40.10">
    <property type="entry name" value="Zinc/RING finger domain, C3HC4 (zinc finger)"/>
    <property type="match status" value="1"/>
</dbReference>
<reference evidence="11" key="4">
    <citation type="submission" date="2019-03" db="UniProtKB">
        <authorList>
            <consortium name="EnsemblPlants"/>
        </authorList>
    </citation>
    <scope>IDENTIFICATION</scope>
</reference>
<evidence type="ECO:0000256" key="8">
    <source>
        <dbReference type="SAM" id="MobiDB-lite"/>
    </source>
</evidence>